<dbReference type="EMBL" id="JAAOLE020000001">
    <property type="protein sequence ID" value="NVI42874.1"/>
    <property type="molecule type" value="Genomic_DNA"/>
</dbReference>
<comment type="caution">
    <text evidence="2">The sequence shown here is derived from an EMBL/GenBank/DDBJ whole genome shotgun (WGS) entry which is preliminary data.</text>
</comment>
<feature type="compositionally biased region" description="Basic and acidic residues" evidence="1">
    <location>
        <begin position="73"/>
        <end position="92"/>
    </location>
</feature>
<evidence type="ECO:0000313" key="2">
    <source>
        <dbReference type="EMBL" id="NVI42874.1"/>
    </source>
</evidence>
<feature type="region of interest" description="Disordered" evidence="1">
    <location>
        <begin position="73"/>
        <end position="100"/>
    </location>
</feature>
<dbReference type="RefSeq" id="WP_165123021.1">
    <property type="nucleotide sequence ID" value="NZ_CP088285.1"/>
</dbReference>
<evidence type="ECO:0000256" key="1">
    <source>
        <dbReference type="SAM" id="MobiDB-lite"/>
    </source>
</evidence>
<proteinExistence type="predicted"/>
<accession>A0A973VWL4</accession>
<dbReference type="AlphaFoldDB" id="A0A973VWL4"/>
<organism evidence="2">
    <name type="scientific">Bradyrhizobium septentrionale</name>
    <dbReference type="NCBI Taxonomy" id="1404411"/>
    <lineage>
        <taxon>Bacteria</taxon>
        <taxon>Pseudomonadati</taxon>
        <taxon>Pseudomonadota</taxon>
        <taxon>Alphaproteobacteria</taxon>
        <taxon>Hyphomicrobiales</taxon>
        <taxon>Nitrobacteraceae</taxon>
        <taxon>Bradyrhizobium</taxon>
    </lineage>
</organism>
<reference evidence="2" key="1">
    <citation type="submission" date="2020-06" db="EMBL/GenBank/DDBJ databases">
        <title>Whole Genome Sequence of Bradyrhizobium sp. Strain 1S1.</title>
        <authorList>
            <person name="Bromfield E.S.P."/>
            <person name="Cloutier S."/>
        </authorList>
    </citation>
    <scope>NUCLEOTIDE SEQUENCE [LARGE SCALE GENOMIC DNA]</scope>
    <source>
        <strain evidence="2">1S1</strain>
    </source>
</reference>
<gene>
    <name evidence="2" type="ORF">HAP48_007205</name>
</gene>
<feature type="region of interest" description="Disordered" evidence="1">
    <location>
        <begin position="1"/>
        <end position="42"/>
    </location>
</feature>
<name>A0A973VWL4_9BRAD</name>
<protein>
    <submittedName>
        <fullName evidence="2">Uncharacterized protein</fullName>
    </submittedName>
</protein>
<sequence>MRRRAWPRWKAQATGPREKKRAQQKLKERRLAISSQVGAESEPLQEVKPWMDLLIQDIEANELRRYERQARIRRERDRSGTKHGAVRNEGRRGRSSWGTSFAGSAAPIVAFVAII</sequence>